<name>A0A285VA87_9ACTN</name>
<accession>A0A285VA87</accession>
<feature type="non-terminal residue" evidence="1">
    <location>
        <position position="1"/>
    </location>
</feature>
<gene>
    <name evidence="1" type="ORF">SAMN05660748_3711</name>
</gene>
<organism evidence="1 2">
    <name type="scientific">Blastococcus aggregatus</name>
    <dbReference type="NCBI Taxonomy" id="38502"/>
    <lineage>
        <taxon>Bacteria</taxon>
        <taxon>Bacillati</taxon>
        <taxon>Actinomycetota</taxon>
        <taxon>Actinomycetes</taxon>
        <taxon>Geodermatophilales</taxon>
        <taxon>Geodermatophilaceae</taxon>
        <taxon>Blastococcus</taxon>
    </lineage>
</organism>
<dbReference type="EMBL" id="OBQI01000005">
    <property type="protein sequence ID" value="SOC50989.1"/>
    <property type="molecule type" value="Genomic_DNA"/>
</dbReference>
<dbReference type="Proteomes" id="UP000219435">
    <property type="component" value="Unassembled WGS sequence"/>
</dbReference>
<dbReference type="AlphaFoldDB" id="A0A285VA87"/>
<protein>
    <submittedName>
        <fullName evidence="1">Uncharacterized protein</fullName>
    </submittedName>
</protein>
<reference evidence="2" key="1">
    <citation type="submission" date="2017-08" db="EMBL/GenBank/DDBJ databases">
        <authorList>
            <person name="Varghese N."/>
            <person name="Submissions S."/>
        </authorList>
    </citation>
    <scope>NUCLEOTIDE SEQUENCE [LARGE SCALE GENOMIC DNA]</scope>
    <source>
        <strain evidence="2">DSM 4725</strain>
    </source>
</reference>
<evidence type="ECO:0000313" key="2">
    <source>
        <dbReference type="Proteomes" id="UP000219435"/>
    </source>
</evidence>
<sequence>RIATGSKTSSLAGDARERSAVGDGAQLLPQMQDVCGLVILRLSSPHRGVGDCDWWVVELDRTERPGLAFGYVCLGDEMTADWG</sequence>
<keyword evidence="2" id="KW-1185">Reference proteome</keyword>
<dbReference type="RefSeq" id="WP_217991654.1">
    <property type="nucleotide sequence ID" value="NZ_OBQI01000005.1"/>
</dbReference>
<evidence type="ECO:0000313" key="1">
    <source>
        <dbReference type="EMBL" id="SOC50989.1"/>
    </source>
</evidence>
<proteinExistence type="predicted"/>